<dbReference type="EMBL" id="JBHSXS010000058">
    <property type="protein sequence ID" value="MFC6886722.1"/>
    <property type="molecule type" value="Genomic_DNA"/>
</dbReference>
<dbReference type="InterPro" id="IPR057666">
    <property type="entry name" value="DrpA_SLOG"/>
</dbReference>
<organism evidence="2 3">
    <name type="scientific">Actinomadura yumaensis</name>
    <dbReference type="NCBI Taxonomy" id="111807"/>
    <lineage>
        <taxon>Bacteria</taxon>
        <taxon>Bacillati</taxon>
        <taxon>Actinomycetota</taxon>
        <taxon>Actinomycetes</taxon>
        <taxon>Streptosporangiales</taxon>
        <taxon>Thermomonosporaceae</taxon>
        <taxon>Actinomadura</taxon>
    </lineage>
</organism>
<reference evidence="3" key="1">
    <citation type="journal article" date="2019" name="Int. J. Syst. Evol. Microbiol.">
        <title>The Global Catalogue of Microorganisms (GCM) 10K type strain sequencing project: providing services to taxonomists for standard genome sequencing and annotation.</title>
        <authorList>
            <consortium name="The Broad Institute Genomics Platform"/>
            <consortium name="The Broad Institute Genome Sequencing Center for Infectious Disease"/>
            <person name="Wu L."/>
            <person name="Ma J."/>
        </authorList>
    </citation>
    <scope>NUCLEOTIDE SEQUENCE [LARGE SCALE GENOMIC DNA]</scope>
    <source>
        <strain evidence="3">JCM 3369</strain>
    </source>
</reference>
<gene>
    <name evidence="2" type="ORF">ACFQKB_43655</name>
</gene>
<dbReference type="Pfam" id="PF02481">
    <property type="entry name" value="DNA_processg_A"/>
    <property type="match status" value="1"/>
</dbReference>
<keyword evidence="3" id="KW-1185">Reference proteome</keyword>
<feature type="domain" description="Smf/DprA SLOG" evidence="1">
    <location>
        <begin position="3"/>
        <end position="151"/>
    </location>
</feature>
<accession>A0ABW2CZ54</accession>
<name>A0ABW2CZ54_9ACTN</name>
<dbReference type="SUPFAM" id="SSF102405">
    <property type="entry name" value="MCP/YpsA-like"/>
    <property type="match status" value="1"/>
</dbReference>
<dbReference type="Proteomes" id="UP001596380">
    <property type="component" value="Unassembled WGS sequence"/>
</dbReference>
<evidence type="ECO:0000313" key="2">
    <source>
        <dbReference type="EMBL" id="MFC6886722.1"/>
    </source>
</evidence>
<comment type="caution">
    <text evidence="2">The sequence shown here is derived from an EMBL/GenBank/DDBJ whole genome shotgun (WGS) entry which is preliminary data.</text>
</comment>
<evidence type="ECO:0000313" key="3">
    <source>
        <dbReference type="Proteomes" id="UP001596380"/>
    </source>
</evidence>
<proteinExistence type="predicted"/>
<dbReference type="RefSeq" id="WP_160821459.1">
    <property type="nucleotide sequence ID" value="NZ_JBHSXS010000058.1"/>
</dbReference>
<sequence>MPQAVTITGTRATVHRAPDDYRRIFADYLTPFARAGVRFHLGGAAGIDSLALLWLAGETEAELVVVVPAGLGDQPDEAQHAVRSVGETGRLSDLVELGGETRTPGYHARNRWMVDRSDMVIGFPRKGTTSSGTLYTIDYAANLDKARLVVPV</sequence>
<evidence type="ECO:0000259" key="1">
    <source>
        <dbReference type="Pfam" id="PF02481"/>
    </source>
</evidence>
<protein>
    <submittedName>
        <fullName evidence="2">DNA-processing protein DprA</fullName>
    </submittedName>
</protein>
<dbReference type="Gene3D" id="3.40.50.450">
    <property type="match status" value="1"/>
</dbReference>